<dbReference type="Pfam" id="PF00582">
    <property type="entry name" value="Usp"/>
    <property type="match status" value="1"/>
</dbReference>
<name>A0A964TCL6_9FLAO</name>
<evidence type="ECO:0000313" key="3">
    <source>
        <dbReference type="EMBL" id="NAY92412.1"/>
    </source>
</evidence>
<dbReference type="InterPro" id="IPR006016">
    <property type="entry name" value="UspA"/>
</dbReference>
<accession>A0A964TCL6</accession>
<reference evidence="3" key="1">
    <citation type="submission" date="2020-01" db="EMBL/GenBank/DDBJ databases">
        <title>Muricauda ochracea sp. nov., isolated from a tidal flat of Garorim bay in Korea.</title>
        <authorList>
            <person name="Kim D."/>
            <person name="Yoo Y."/>
            <person name="Kim J.-J."/>
        </authorList>
    </citation>
    <scope>NUCLEOTIDE SEQUENCE</scope>
    <source>
        <strain evidence="3">JGD-17</strain>
    </source>
</reference>
<gene>
    <name evidence="3" type="ORF">GTQ34_10820</name>
</gene>
<keyword evidence="4" id="KW-1185">Reference proteome</keyword>
<dbReference type="AlphaFoldDB" id="A0A964TCL6"/>
<evidence type="ECO:0000313" key="4">
    <source>
        <dbReference type="Proteomes" id="UP000667650"/>
    </source>
</evidence>
<comment type="similarity">
    <text evidence="1">Belongs to the universal stress protein A family.</text>
</comment>
<dbReference type="PANTHER" id="PTHR46268">
    <property type="entry name" value="STRESS RESPONSE PROTEIN NHAX"/>
    <property type="match status" value="1"/>
</dbReference>
<dbReference type="Gene3D" id="3.40.50.620">
    <property type="entry name" value="HUPs"/>
    <property type="match status" value="2"/>
</dbReference>
<dbReference type="CDD" id="cd00293">
    <property type="entry name" value="USP-like"/>
    <property type="match status" value="2"/>
</dbReference>
<evidence type="ECO:0000256" key="1">
    <source>
        <dbReference type="ARBA" id="ARBA00008791"/>
    </source>
</evidence>
<sequence length="283" mass="31895">MDSIIYATDFSQNSVSALKMAYAFSQKLDVKLMVLHVFDMNLTIANPLSLTHAKKEKEAFARHGKALKEFCNTHLNLAQDEKNLRFEVKEHAIVKEGIHAAIKENSAGMLVMGLKGKSMLKEVFMGSNTKGMVDTSPCPVLAVPSSWEKYEMENILYATDFEEADIRSIDWLVNSLAVPFGSSLHVFHVGTKNEYAGEDQMQWFQEMLGQKVTYDGITFEMTHSEDVFGTLLKQVNDTKADVLVMLEREKEGFFTSLIQGDKVMQMISKGNVPLLTFNKNLFL</sequence>
<feature type="domain" description="UspA" evidence="2">
    <location>
        <begin position="2"/>
        <end position="144"/>
    </location>
</feature>
<dbReference type="EMBL" id="JAAABI010000003">
    <property type="protein sequence ID" value="NAY92412.1"/>
    <property type="molecule type" value="Genomic_DNA"/>
</dbReference>
<protein>
    <submittedName>
        <fullName evidence="3">Universal stress protein</fullName>
    </submittedName>
</protein>
<dbReference type="Proteomes" id="UP000667650">
    <property type="component" value="Unassembled WGS sequence"/>
</dbReference>
<dbReference type="SUPFAM" id="SSF52402">
    <property type="entry name" value="Adenine nucleotide alpha hydrolases-like"/>
    <property type="match status" value="2"/>
</dbReference>
<dbReference type="InterPro" id="IPR006015">
    <property type="entry name" value="Universal_stress_UspA"/>
</dbReference>
<proteinExistence type="inferred from homology"/>
<evidence type="ECO:0000259" key="2">
    <source>
        <dbReference type="Pfam" id="PF00582"/>
    </source>
</evidence>
<dbReference type="RefSeq" id="WP_166523832.1">
    <property type="nucleotide sequence ID" value="NZ_JAAABI010000003.1"/>
</dbReference>
<dbReference type="InterPro" id="IPR014729">
    <property type="entry name" value="Rossmann-like_a/b/a_fold"/>
</dbReference>
<dbReference type="PRINTS" id="PR01438">
    <property type="entry name" value="UNVRSLSTRESS"/>
</dbReference>
<dbReference type="PANTHER" id="PTHR46268:SF6">
    <property type="entry name" value="UNIVERSAL STRESS PROTEIN UP12"/>
    <property type="match status" value="1"/>
</dbReference>
<comment type="caution">
    <text evidence="3">The sequence shown here is derived from an EMBL/GenBank/DDBJ whole genome shotgun (WGS) entry which is preliminary data.</text>
</comment>
<organism evidence="3 4">
    <name type="scientific">Flagellimonas ochracea</name>
    <dbReference type="NCBI Taxonomy" id="2696472"/>
    <lineage>
        <taxon>Bacteria</taxon>
        <taxon>Pseudomonadati</taxon>
        <taxon>Bacteroidota</taxon>
        <taxon>Flavobacteriia</taxon>
        <taxon>Flavobacteriales</taxon>
        <taxon>Flavobacteriaceae</taxon>
        <taxon>Flagellimonas</taxon>
    </lineage>
</organism>